<evidence type="ECO:0000256" key="11">
    <source>
        <dbReference type="ARBA" id="ARBA00023286"/>
    </source>
</evidence>
<dbReference type="Gene3D" id="3.40.50.2300">
    <property type="match status" value="2"/>
</dbReference>
<evidence type="ECO:0000256" key="15">
    <source>
        <dbReference type="SAM" id="SignalP"/>
    </source>
</evidence>
<evidence type="ECO:0000256" key="12">
    <source>
        <dbReference type="ARBA" id="ARBA00023303"/>
    </source>
</evidence>
<evidence type="ECO:0000313" key="17">
    <source>
        <dbReference type="EMBL" id="MED6204059.1"/>
    </source>
</evidence>
<evidence type="ECO:0000256" key="14">
    <source>
        <dbReference type="SAM" id="Phobius"/>
    </source>
</evidence>
<dbReference type="SUPFAM" id="SSF53850">
    <property type="entry name" value="Periplasmic binding protein-like II"/>
    <property type="match status" value="1"/>
</dbReference>
<evidence type="ECO:0000256" key="13">
    <source>
        <dbReference type="PIRNR" id="PIRNR037090"/>
    </source>
</evidence>
<organism evidence="17 18">
    <name type="scientific">Stylosanthes scabra</name>
    <dbReference type="NCBI Taxonomy" id="79078"/>
    <lineage>
        <taxon>Eukaryota</taxon>
        <taxon>Viridiplantae</taxon>
        <taxon>Streptophyta</taxon>
        <taxon>Embryophyta</taxon>
        <taxon>Tracheophyta</taxon>
        <taxon>Spermatophyta</taxon>
        <taxon>Magnoliopsida</taxon>
        <taxon>eudicotyledons</taxon>
        <taxon>Gunneridae</taxon>
        <taxon>Pentapetalae</taxon>
        <taxon>rosids</taxon>
        <taxon>fabids</taxon>
        <taxon>Fabales</taxon>
        <taxon>Fabaceae</taxon>
        <taxon>Papilionoideae</taxon>
        <taxon>50 kb inversion clade</taxon>
        <taxon>dalbergioids sensu lato</taxon>
        <taxon>Dalbergieae</taxon>
        <taxon>Pterocarpus clade</taxon>
        <taxon>Stylosanthes</taxon>
    </lineage>
</organism>
<dbReference type="InterPro" id="IPR001320">
    <property type="entry name" value="Iontro_rcpt_C"/>
</dbReference>
<keyword evidence="8 13" id="KW-0472">Membrane</keyword>
<evidence type="ECO:0000256" key="5">
    <source>
        <dbReference type="ARBA" id="ARBA00022729"/>
    </source>
</evidence>
<evidence type="ECO:0000313" key="18">
    <source>
        <dbReference type="Proteomes" id="UP001341840"/>
    </source>
</evidence>
<feature type="chain" id="PRO_5046355125" description="Glutamate receptor" evidence="15">
    <location>
        <begin position="18"/>
        <end position="872"/>
    </location>
</feature>
<dbReference type="SMART" id="SM00079">
    <property type="entry name" value="PBPe"/>
    <property type="match status" value="1"/>
</dbReference>
<accession>A0ABU6Y463</accession>
<keyword evidence="11 13" id="KW-1071">Ligand-gated ion channel</keyword>
<dbReference type="InterPro" id="IPR015683">
    <property type="entry name" value="Ionotropic_Glu_rcpt"/>
</dbReference>
<feature type="transmembrane region" description="Helical" evidence="14">
    <location>
        <begin position="549"/>
        <end position="568"/>
    </location>
</feature>
<comment type="function">
    <text evidence="13">Glutamate-gated receptor that probably acts as non-selective cation channel.</text>
</comment>
<keyword evidence="3 13" id="KW-0813">Transport</keyword>
<dbReference type="EMBL" id="JASCZI010241666">
    <property type="protein sequence ID" value="MED6204059.1"/>
    <property type="molecule type" value="Genomic_DNA"/>
</dbReference>
<comment type="similarity">
    <text evidence="2 13">Belongs to the glutamate-gated ion channel (TC 1.A.10.1) family.</text>
</comment>
<name>A0ABU6Y463_9FABA</name>
<feature type="domain" description="Ionotropic glutamate receptor C-terminal" evidence="16">
    <location>
        <begin position="448"/>
        <end position="770"/>
    </location>
</feature>
<feature type="transmembrane region" description="Helical" evidence="14">
    <location>
        <begin position="790"/>
        <end position="812"/>
    </location>
</feature>
<comment type="caution">
    <text evidence="17">The sequence shown here is derived from an EMBL/GenBank/DDBJ whole genome shotgun (WGS) entry which is preliminary data.</text>
</comment>
<dbReference type="Proteomes" id="UP001341840">
    <property type="component" value="Unassembled WGS sequence"/>
</dbReference>
<keyword evidence="7 13" id="KW-0406">Ion transport</keyword>
<dbReference type="PIRSF" id="PIRSF037090">
    <property type="entry name" value="Iontro_Glu-like_rcpt_pln"/>
    <property type="match status" value="1"/>
</dbReference>
<dbReference type="InterPro" id="IPR044440">
    <property type="entry name" value="GABAb_receptor_plant_PBP1"/>
</dbReference>
<evidence type="ECO:0000256" key="1">
    <source>
        <dbReference type="ARBA" id="ARBA00004141"/>
    </source>
</evidence>
<dbReference type="Gene3D" id="1.10.287.70">
    <property type="match status" value="1"/>
</dbReference>
<dbReference type="SUPFAM" id="SSF53822">
    <property type="entry name" value="Periplasmic binding protein-like I"/>
    <property type="match status" value="1"/>
</dbReference>
<dbReference type="InterPro" id="IPR017103">
    <property type="entry name" value="Iontropic_Glu_rcpt_pln"/>
</dbReference>
<evidence type="ECO:0000256" key="10">
    <source>
        <dbReference type="ARBA" id="ARBA00023180"/>
    </source>
</evidence>
<keyword evidence="12 13" id="KW-0407">Ion channel</keyword>
<feature type="transmembrane region" description="Helical" evidence="14">
    <location>
        <begin position="580"/>
        <end position="598"/>
    </location>
</feature>
<keyword evidence="9 13" id="KW-0675">Receptor</keyword>
<proteinExistence type="inferred from homology"/>
<dbReference type="Pfam" id="PF01094">
    <property type="entry name" value="ANF_receptor"/>
    <property type="match status" value="1"/>
</dbReference>
<evidence type="ECO:0000256" key="4">
    <source>
        <dbReference type="ARBA" id="ARBA00022692"/>
    </source>
</evidence>
<dbReference type="InterPro" id="IPR028082">
    <property type="entry name" value="Peripla_BP_I"/>
</dbReference>
<evidence type="ECO:0000256" key="8">
    <source>
        <dbReference type="ARBA" id="ARBA00023136"/>
    </source>
</evidence>
<dbReference type="PANTHER" id="PTHR18966">
    <property type="entry name" value="IONOTROPIC GLUTAMATE RECEPTOR"/>
    <property type="match status" value="1"/>
</dbReference>
<protein>
    <recommendedName>
        <fullName evidence="13">Glutamate receptor</fullName>
    </recommendedName>
</protein>
<keyword evidence="18" id="KW-1185">Reference proteome</keyword>
<evidence type="ECO:0000256" key="9">
    <source>
        <dbReference type="ARBA" id="ARBA00023170"/>
    </source>
</evidence>
<keyword evidence="5 15" id="KW-0732">Signal</keyword>
<feature type="transmembrane region" description="Helical" evidence="14">
    <location>
        <begin position="610"/>
        <end position="634"/>
    </location>
</feature>
<evidence type="ECO:0000256" key="3">
    <source>
        <dbReference type="ARBA" id="ARBA00022448"/>
    </source>
</evidence>
<keyword evidence="6 14" id="KW-1133">Transmembrane helix</keyword>
<evidence type="ECO:0000259" key="16">
    <source>
        <dbReference type="SMART" id="SM00079"/>
    </source>
</evidence>
<feature type="signal peptide" evidence="15">
    <location>
        <begin position="1"/>
        <end position="17"/>
    </location>
</feature>
<dbReference type="InterPro" id="IPR001828">
    <property type="entry name" value="ANF_lig-bd_rcpt"/>
</dbReference>
<keyword evidence="10" id="KW-0325">Glycoprotein</keyword>
<gene>
    <name evidence="17" type="ORF">PIB30_005457</name>
</gene>
<dbReference type="CDD" id="cd19990">
    <property type="entry name" value="PBP1_GABAb_receptor_plant"/>
    <property type="match status" value="1"/>
</dbReference>
<evidence type="ECO:0000256" key="6">
    <source>
        <dbReference type="ARBA" id="ARBA00022989"/>
    </source>
</evidence>
<dbReference type="PRINTS" id="PR01176">
    <property type="entry name" value="GABABRECEPTR"/>
</dbReference>
<dbReference type="Pfam" id="PF00060">
    <property type="entry name" value="Lig_chan"/>
    <property type="match status" value="1"/>
</dbReference>
<reference evidence="17 18" key="1">
    <citation type="journal article" date="2023" name="Plants (Basel)">
        <title>Bridging the Gap: Combining Genomics and Transcriptomics Approaches to Understand Stylosanthes scabra, an Orphan Legume from the Brazilian Caatinga.</title>
        <authorList>
            <person name="Ferreira-Neto J.R.C."/>
            <person name="da Silva M.D."/>
            <person name="Binneck E."/>
            <person name="de Melo N.F."/>
            <person name="da Silva R.H."/>
            <person name="de Melo A.L.T.M."/>
            <person name="Pandolfi V."/>
            <person name="Bustamante F.O."/>
            <person name="Brasileiro-Vidal A.C."/>
            <person name="Benko-Iseppon A.M."/>
        </authorList>
    </citation>
    <scope>NUCLEOTIDE SEQUENCE [LARGE SCALE GENOMIC DNA]</scope>
    <source>
        <tissue evidence="17">Leaves</tissue>
    </source>
</reference>
<evidence type="ECO:0000256" key="7">
    <source>
        <dbReference type="ARBA" id="ARBA00023065"/>
    </source>
</evidence>
<sequence length="872" mass="97038">MSKVWVLIVLVIYLSNGGILLSNVCAKPRPDHVNIGAILAFNSTIGKVAKIAIEAAVDDVNSDPTILNGTKLNISMQDTKLSIGFLGIIDSLLLMEKDTAAIIGPQYSVMAHVISHIANEMQVPLLSFAASDPTLTSLQFPYFVRTTQSDLYQMSAVADIVDHFQWRDVIAIFIDDDHGRNGVAALGDKLAEKRGKISYKAALKPDDNNNKEEINSALVKIALMESRVIVLHIYPSFGLEVLHIAQTLGMMGSGYVWIVTDWLTTALDSDPSLLASSSIMNDMQGVITLRMFTPNSRIKSNFESRWPKLAHQNEKGFSLGLNIFALYAYDTVWALAYALDEFFSNGGTLTFSNDSILNTLRGDSLHLDTMGVFLNGSILLQKILEVNRTGLTGRMVFSQDGNLMNPSYEIINVIGSGVRRIGFWSNSSGLHSGEQVPNHVNSSEGLYGVIWPGQTTQTPRAALDLLPYPVPYKFIPFGDGKTNPLNSMLLQKITAGEFDAVVGDITITTNRTKIVDFTQPYIESGLVVVAPIRKMKSNAWAFLRPFTPMMWLVTGMFFLAVGAVIWILERRLNDDFRGTPRRQFVTIIWFSFSTLFFAHRERTVSTLGRLVLIIWLFVVLILNSSYIASLTSILTVEQLSSPIKGIESLATSNERIGYLRGSFAENYLTDELNIHRSRLVPLNDPSEYEKALKDGGANGGVAAIIDERAYMELFLATRCQFGIVGQEFTKMGWGFAFPRDSPLAIDMSTAILKLSENGDLQRIHDKWLTRSACSSEGAKQGIDRLEIKSFWGLFLLIGIACFIALLCHVIRMAYRFKRHYSNNNNNNLEVEGSSSSCSSVSNLSFHLSMKEKRMKRRWKIEMEKRDGAKIIE</sequence>
<comment type="subcellular location">
    <subcellularLocation>
        <location evidence="1">Membrane</location>
        <topology evidence="1">Multi-pass membrane protein</topology>
    </subcellularLocation>
</comment>
<keyword evidence="4 14" id="KW-0812">Transmembrane</keyword>
<evidence type="ECO:0000256" key="2">
    <source>
        <dbReference type="ARBA" id="ARBA00008685"/>
    </source>
</evidence>
<dbReference type="Gene3D" id="3.40.190.10">
    <property type="entry name" value="Periplasmic binding protein-like II"/>
    <property type="match status" value="2"/>
</dbReference>